<feature type="transmembrane region" description="Helical" evidence="1">
    <location>
        <begin position="13"/>
        <end position="31"/>
    </location>
</feature>
<name>A0A0V1AXJ7_TRISP</name>
<keyword evidence="1" id="KW-0812">Transmembrane</keyword>
<evidence type="ECO:0000256" key="1">
    <source>
        <dbReference type="SAM" id="Phobius"/>
    </source>
</evidence>
<keyword evidence="1" id="KW-0472">Membrane</keyword>
<evidence type="ECO:0000313" key="2">
    <source>
        <dbReference type="EMBL" id="KRY29434.1"/>
    </source>
</evidence>
<sequence length="70" mass="8234">MTNILHAGYQRTAWTYFTFQYNYVMSVTLIMNVPLDQKRKTTVLILFEFSIILSTLYQLLCCRKTAKSNS</sequence>
<keyword evidence="3" id="KW-1185">Reference proteome</keyword>
<dbReference type="EMBL" id="JYDH01000171">
    <property type="protein sequence ID" value="KRY29434.1"/>
    <property type="molecule type" value="Genomic_DNA"/>
</dbReference>
<accession>A0A0V1AXJ7</accession>
<keyword evidence="1" id="KW-1133">Transmembrane helix</keyword>
<feature type="transmembrane region" description="Helical" evidence="1">
    <location>
        <begin position="43"/>
        <end position="60"/>
    </location>
</feature>
<dbReference type="AlphaFoldDB" id="A0A0V1AXJ7"/>
<comment type="caution">
    <text evidence="2">The sequence shown here is derived from an EMBL/GenBank/DDBJ whole genome shotgun (WGS) entry which is preliminary data.</text>
</comment>
<reference evidence="2 3" key="1">
    <citation type="submission" date="2015-01" db="EMBL/GenBank/DDBJ databases">
        <title>Evolution of Trichinella species and genotypes.</title>
        <authorList>
            <person name="Korhonen P.K."/>
            <person name="Edoardo P."/>
            <person name="Giuseppe L.R."/>
            <person name="Gasser R.B."/>
        </authorList>
    </citation>
    <scope>NUCLEOTIDE SEQUENCE [LARGE SCALE GENOMIC DNA]</scope>
    <source>
        <strain evidence="2">ISS3</strain>
    </source>
</reference>
<dbReference type="Proteomes" id="UP000054776">
    <property type="component" value="Unassembled WGS sequence"/>
</dbReference>
<evidence type="ECO:0000313" key="3">
    <source>
        <dbReference type="Proteomes" id="UP000054776"/>
    </source>
</evidence>
<gene>
    <name evidence="2" type="ORF">T01_2485</name>
</gene>
<dbReference type="InParanoid" id="A0A0V1AXJ7"/>
<organism evidence="2 3">
    <name type="scientific">Trichinella spiralis</name>
    <name type="common">Trichina worm</name>
    <dbReference type="NCBI Taxonomy" id="6334"/>
    <lineage>
        <taxon>Eukaryota</taxon>
        <taxon>Metazoa</taxon>
        <taxon>Ecdysozoa</taxon>
        <taxon>Nematoda</taxon>
        <taxon>Enoplea</taxon>
        <taxon>Dorylaimia</taxon>
        <taxon>Trichinellida</taxon>
        <taxon>Trichinellidae</taxon>
        <taxon>Trichinella</taxon>
    </lineage>
</organism>
<proteinExistence type="predicted"/>
<protein>
    <submittedName>
        <fullName evidence="2">Uncharacterized protein</fullName>
    </submittedName>
</protein>